<name>A0ABP9W0P9_9BACT</name>
<evidence type="ECO:0000313" key="1">
    <source>
        <dbReference type="EMBL" id="GAA5510063.1"/>
    </source>
</evidence>
<reference evidence="1 2" key="1">
    <citation type="submission" date="2024-02" db="EMBL/GenBank/DDBJ databases">
        <title>Rhodopirellula caenicola NBRC 110016.</title>
        <authorList>
            <person name="Ichikawa N."/>
            <person name="Katano-Makiyama Y."/>
            <person name="Hidaka K."/>
        </authorList>
    </citation>
    <scope>NUCLEOTIDE SEQUENCE [LARGE SCALE GENOMIC DNA]</scope>
    <source>
        <strain evidence="1 2">NBRC 110016</strain>
    </source>
</reference>
<accession>A0ABP9W0P9</accession>
<dbReference type="EMBL" id="BAABRO010000018">
    <property type="protein sequence ID" value="GAA5510063.1"/>
    <property type="molecule type" value="Genomic_DNA"/>
</dbReference>
<organism evidence="1 2">
    <name type="scientific">Novipirellula caenicola</name>
    <dbReference type="NCBI Taxonomy" id="1536901"/>
    <lineage>
        <taxon>Bacteria</taxon>
        <taxon>Pseudomonadati</taxon>
        <taxon>Planctomycetota</taxon>
        <taxon>Planctomycetia</taxon>
        <taxon>Pirellulales</taxon>
        <taxon>Pirellulaceae</taxon>
        <taxon>Novipirellula</taxon>
    </lineage>
</organism>
<gene>
    <name evidence="1" type="ORF">Rcae01_05569</name>
</gene>
<proteinExistence type="predicted"/>
<sequence>MAGSMRCSSVASFHRNWSSSLQSAERLFSLYWLADSTLSIRRLSLVITELIAEQTETAAAIAATAVCNAIHPV</sequence>
<dbReference type="Proteomes" id="UP001416858">
    <property type="component" value="Unassembled WGS sequence"/>
</dbReference>
<protein>
    <submittedName>
        <fullName evidence="1">Uncharacterized protein</fullName>
    </submittedName>
</protein>
<keyword evidence="2" id="KW-1185">Reference proteome</keyword>
<evidence type="ECO:0000313" key="2">
    <source>
        <dbReference type="Proteomes" id="UP001416858"/>
    </source>
</evidence>
<comment type="caution">
    <text evidence="1">The sequence shown here is derived from an EMBL/GenBank/DDBJ whole genome shotgun (WGS) entry which is preliminary data.</text>
</comment>